<dbReference type="EMBL" id="CAFBOV010000122">
    <property type="protein sequence ID" value="CAB4999089.1"/>
    <property type="molecule type" value="Genomic_DNA"/>
</dbReference>
<sequence length="97" mass="11303">MALNKPRTLQGEIAALEREINQHRRDMQAVELEDGVAHGNISEWLITSGRTLIEKGDELLSLLSLDPDFGKHRDAYMRELKTFRKFYKKWSDSNKDE</sequence>
<name>A0A6J7P730_9ZZZZ</name>
<reference evidence="1" key="1">
    <citation type="submission" date="2020-05" db="EMBL/GenBank/DDBJ databases">
        <authorList>
            <person name="Chiriac C."/>
            <person name="Salcher M."/>
            <person name="Ghai R."/>
            <person name="Kavagutti S V."/>
        </authorList>
    </citation>
    <scope>NUCLEOTIDE SEQUENCE</scope>
</reference>
<gene>
    <name evidence="1" type="ORF">UFOPK4020_00707</name>
</gene>
<proteinExistence type="predicted"/>
<dbReference type="AlphaFoldDB" id="A0A6J7P730"/>
<protein>
    <submittedName>
        <fullName evidence="1">Unannotated protein</fullName>
    </submittedName>
</protein>
<organism evidence="1">
    <name type="scientific">freshwater metagenome</name>
    <dbReference type="NCBI Taxonomy" id="449393"/>
    <lineage>
        <taxon>unclassified sequences</taxon>
        <taxon>metagenomes</taxon>
        <taxon>ecological metagenomes</taxon>
    </lineage>
</organism>
<accession>A0A6J7P730</accession>
<evidence type="ECO:0000313" key="1">
    <source>
        <dbReference type="EMBL" id="CAB4999089.1"/>
    </source>
</evidence>